<name>A0A166RMJ2_STAPS</name>
<dbReference type="OrthoDB" id="9793527at2"/>
<dbReference type="STRING" id="937773.SPSINT_2171"/>
<protein>
    <recommendedName>
        <fullName evidence="4 5">Urease subunit gamma</fullName>
        <ecNumber evidence="4 5">3.5.1.5</ecNumber>
    </recommendedName>
    <alternativeName>
        <fullName evidence="4">Urea amidohydrolase subunit gamma</fullName>
    </alternativeName>
</protein>
<evidence type="ECO:0000256" key="1">
    <source>
        <dbReference type="ARBA" id="ARBA00022490"/>
    </source>
</evidence>
<dbReference type="GO" id="GO:0016151">
    <property type="term" value="F:nickel cation binding"/>
    <property type="evidence" value="ECO:0007669"/>
    <property type="project" value="InterPro"/>
</dbReference>
<dbReference type="Proteomes" id="UP000600220">
    <property type="component" value="Unassembled WGS sequence"/>
</dbReference>
<dbReference type="RefSeq" id="WP_014612952.1">
    <property type="nucleotide sequence ID" value="NZ_AP019372.1"/>
</dbReference>
<sequence length="100" mass="11215">MHFTQREQDKLMIVVAADLARRRKARGLKLNHPEAVALISYEILEGARDGKTVAELMSYGREILSKDDVMEGVEAMVTDIEIEATFPDGTKLITIHHPIV</sequence>
<evidence type="ECO:0000256" key="4">
    <source>
        <dbReference type="HAMAP-Rule" id="MF_00739"/>
    </source>
</evidence>
<dbReference type="AlphaFoldDB" id="A0A166RMJ2"/>
<comment type="pathway">
    <text evidence="4">Nitrogen metabolism; urea degradation; CO(2) and NH(3) from urea (urease route): step 1/1.</text>
</comment>
<dbReference type="PANTHER" id="PTHR33569:SF1">
    <property type="entry name" value="UREASE"/>
    <property type="match status" value="1"/>
</dbReference>
<dbReference type="Pfam" id="PF00547">
    <property type="entry name" value="Urease_gamma"/>
    <property type="match status" value="1"/>
</dbReference>
<dbReference type="HAMAP" id="MF_00739">
    <property type="entry name" value="Urease_gamma"/>
    <property type="match status" value="1"/>
</dbReference>
<dbReference type="Proteomes" id="UP000246351">
    <property type="component" value="Unassembled WGS sequence"/>
</dbReference>
<reference evidence="6 13" key="4">
    <citation type="submission" date="2018-11" db="EMBL/GenBank/DDBJ databases">
        <authorList>
            <consortium name="Veterinary Laboratory Investigation and Response Network"/>
        </authorList>
    </citation>
    <scope>NUCLEOTIDE SEQUENCE [LARGE SCALE GENOMIC DNA]</scope>
    <source>
        <strain evidence="6 13">SPSE-18-VL-LA-PA-Ryan-0021</strain>
    </source>
</reference>
<dbReference type="GO" id="GO:0043419">
    <property type="term" value="P:urea catabolic process"/>
    <property type="evidence" value="ECO:0007669"/>
    <property type="project" value="UniProtKB-UniRule"/>
</dbReference>
<dbReference type="EMBL" id="QQPC01000004">
    <property type="protein sequence ID" value="REA84178.1"/>
    <property type="molecule type" value="Genomic_DNA"/>
</dbReference>
<evidence type="ECO:0000313" key="6">
    <source>
        <dbReference type="EMBL" id="EGQ4385166.1"/>
    </source>
</evidence>
<dbReference type="SUPFAM" id="SSF54111">
    <property type="entry name" value="Urease, gamma-subunit"/>
    <property type="match status" value="1"/>
</dbReference>
<comment type="similarity">
    <text evidence="4 5">Belongs to the urease gamma subunit family.</text>
</comment>
<reference evidence="10 11" key="1">
    <citation type="journal article" date="2018" name="Vet. Microbiol.">
        <title>Clonal diversity and geographic distribution of methicillin-resistant Staphylococcus pseudintermedius from Australian animals: Discovery of novel sequence types.</title>
        <authorList>
            <person name="Worthing K.A."/>
            <person name="Abraham S."/>
            <person name="Coombs G.W."/>
            <person name="Pang S."/>
            <person name="Saputra S."/>
            <person name="Jordan D."/>
            <person name="Trott D.J."/>
            <person name="Norris J.M."/>
        </authorList>
    </citation>
    <scope>NUCLEOTIDE SEQUENCE [LARGE SCALE GENOMIC DNA]</scope>
    <source>
        <strain evidence="7 11">ST525 1</strain>
        <strain evidence="8 10">ST71 3</strain>
    </source>
</reference>
<dbReference type="OMA" id="MQLTPHE"/>
<dbReference type="CDD" id="cd00390">
    <property type="entry name" value="Urease_gamma"/>
    <property type="match status" value="1"/>
</dbReference>
<dbReference type="eggNOG" id="COG0831">
    <property type="taxonomic scope" value="Bacteria"/>
</dbReference>
<comment type="catalytic activity">
    <reaction evidence="3 4 5">
        <text>urea + 2 H2O + H(+) = hydrogencarbonate + 2 NH4(+)</text>
        <dbReference type="Rhea" id="RHEA:20557"/>
        <dbReference type="ChEBI" id="CHEBI:15377"/>
        <dbReference type="ChEBI" id="CHEBI:15378"/>
        <dbReference type="ChEBI" id="CHEBI:16199"/>
        <dbReference type="ChEBI" id="CHEBI:17544"/>
        <dbReference type="ChEBI" id="CHEBI:28938"/>
        <dbReference type="EC" id="3.5.1.5"/>
    </reaction>
</comment>
<dbReference type="PIRSF" id="PIRSF001223">
    <property type="entry name" value="Urease_gamma"/>
    <property type="match status" value="1"/>
</dbReference>
<dbReference type="InterPro" id="IPR036463">
    <property type="entry name" value="Urease_gamma_sf"/>
</dbReference>
<evidence type="ECO:0000313" key="7">
    <source>
        <dbReference type="EMBL" id="PWZ77134.1"/>
    </source>
</evidence>
<keyword evidence="13" id="KW-1185">Reference proteome</keyword>
<evidence type="ECO:0000313" key="11">
    <source>
        <dbReference type="Proteomes" id="UP000246800"/>
    </source>
</evidence>
<reference evidence="12" key="3">
    <citation type="journal article" date="2018" name="Vet. Microbiol.">
        <title>Molecular epidemiology of methicillin-resistant staphylococci amongst veterinary personnel, personnel-owned pets, patients and the hospital environment of two companion animal veterinary hospitals.</title>
        <authorList>
            <person name="Worthing K.A."/>
            <person name="Brown J."/>
            <person name="Gerber L."/>
            <person name="Abraham S."/>
            <person name="Trott D."/>
            <person name="Norris J.M."/>
        </authorList>
    </citation>
    <scope>NUCLEOTIDE SEQUENCE [LARGE SCALE GENOMIC DNA]</scope>
    <source>
        <strain evidence="12">ST496-2</strain>
    </source>
</reference>
<dbReference type="NCBIfam" id="TIGR00193">
    <property type="entry name" value="urease_gam"/>
    <property type="match status" value="1"/>
</dbReference>
<evidence type="ECO:0000313" key="10">
    <source>
        <dbReference type="Proteomes" id="UP000246351"/>
    </source>
</evidence>
<dbReference type="NCBIfam" id="NF009712">
    <property type="entry name" value="PRK13241.1"/>
    <property type="match status" value="1"/>
</dbReference>
<evidence type="ECO:0000313" key="13">
    <source>
        <dbReference type="Proteomes" id="UP000600220"/>
    </source>
</evidence>
<dbReference type="Proteomes" id="UP000246800">
    <property type="component" value="Unassembled WGS sequence"/>
</dbReference>
<evidence type="ECO:0000256" key="2">
    <source>
        <dbReference type="ARBA" id="ARBA00022801"/>
    </source>
</evidence>
<comment type="subcellular location">
    <subcellularLocation>
        <location evidence="4 5">Cytoplasm</location>
    </subcellularLocation>
</comment>
<dbReference type="UniPathway" id="UPA00258">
    <property type="reaction ID" value="UER00370"/>
</dbReference>
<comment type="caution">
    <text evidence="7">The sequence shown here is derived from an EMBL/GenBank/DDBJ whole genome shotgun (WGS) entry which is preliminary data.</text>
</comment>
<evidence type="ECO:0000256" key="5">
    <source>
        <dbReference type="RuleBase" id="RU003850"/>
    </source>
</evidence>
<evidence type="ECO:0000313" key="12">
    <source>
        <dbReference type="Proteomes" id="UP000256409"/>
    </source>
</evidence>
<dbReference type="EMBL" id="QEIT01000006">
    <property type="protein sequence ID" value="PWZ77134.1"/>
    <property type="molecule type" value="Genomic_DNA"/>
</dbReference>
<evidence type="ECO:0000313" key="9">
    <source>
        <dbReference type="EMBL" id="REA84178.1"/>
    </source>
</evidence>
<gene>
    <name evidence="4" type="primary">ureA</name>
    <name evidence="7" type="ORF">DD902_00710</name>
    <name evidence="8" type="ORF">DD924_09650</name>
    <name evidence="9" type="ORF">DV961_00465</name>
    <name evidence="6" type="ORF">EGV54_08680</name>
</gene>
<dbReference type="InterPro" id="IPR050069">
    <property type="entry name" value="Urease_subunit"/>
</dbReference>
<dbReference type="EC" id="3.5.1.5" evidence="4 5"/>
<dbReference type="Proteomes" id="UP000256409">
    <property type="component" value="Unassembled WGS sequence"/>
</dbReference>
<dbReference type="InterPro" id="IPR012010">
    <property type="entry name" value="Urease_gamma"/>
</dbReference>
<evidence type="ECO:0000313" key="8">
    <source>
        <dbReference type="EMBL" id="PWZ98161.1"/>
    </source>
</evidence>
<dbReference type="EMBL" id="QEIV01000895">
    <property type="protein sequence ID" value="PWZ98161.1"/>
    <property type="molecule type" value="Genomic_DNA"/>
</dbReference>
<keyword evidence="2 4" id="KW-0378">Hydrolase</keyword>
<dbReference type="GO" id="GO:0009039">
    <property type="term" value="F:urease activity"/>
    <property type="evidence" value="ECO:0007669"/>
    <property type="project" value="UniProtKB-UniRule"/>
</dbReference>
<dbReference type="GeneID" id="93823824"/>
<evidence type="ECO:0000256" key="3">
    <source>
        <dbReference type="ARBA" id="ARBA00047778"/>
    </source>
</evidence>
<organism evidence="7 11">
    <name type="scientific">Staphylococcus pseudintermedius</name>
    <dbReference type="NCBI Taxonomy" id="283734"/>
    <lineage>
        <taxon>Bacteria</taxon>
        <taxon>Bacillati</taxon>
        <taxon>Bacillota</taxon>
        <taxon>Bacilli</taxon>
        <taxon>Bacillales</taxon>
        <taxon>Staphylococcaceae</taxon>
        <taxon>Staphylococcus</taxon>
        <taxon>Staphylococcus intermedius group</taxon>
    </lineage>
</organism>
<dbReference type="EMBL" id="AAXKXX010000013">
    <property type="protein sequence ID" value="EGQ4385166.1"/>
    <property type="molecule type" value="Genomic_DNA"/>
</dbReference>
<dbReference type="InterPro" id="IPR002026">
    <property type="entry name" value="Urease_gamma/gamma-beta_su"/>
</dbReference>
<accession>A0A166RMJ2</accession>
<reference evidence="9" key="2">
    <citation type="journal article" date="2018" name="Vet. Microbiol.">
        <title>Methicillin-resistant staphylococci amongst veterinary personnel, personnel-owned pets, patients and the hospital environment of two small animal veterinary hospitals.</title>
        <authorList>
            <person name="Worthing K.A."/>
            <person name="Brown J."/>
            <person name="Gerber L."/>
            <person name="Abraham S."/>
            <person name="Trott D."/>
            <person name="Norris J.M."/>
        </authorList>
    </citation>
    <scope>NUCLEOTIDE SEQUENCE</scope>
    <source>
        <strain evidence="9">ST496-2</strain>
    </source>
</reference>
<dbReference type="PANTHER" id="PTHR33569">
    <property type="entry name" value="UREASE"/>
    <property type="match status" value="1"/>
</dbReference>
<dbReference type="Gene3D" id="3.30.280.10">
    <property type="entry name" value="Urease, gamma-like subunit"/>
    <property type="match status" value="1"/>
</dbReference>
<dbReference type="GO" id="GO:0005737">
    <property type="term" value="C:cytoplasm"/>
    <property type="evidence" value="ECO:0007669"/>
    <property type="project" value="UniProtKB-SubCell"/>
</dbReference>
<proteinExistence type="inferred from homology"/>
<comment type="subunit">
    <text evidence="4">Heterotrimer of UreA (gamma), UreB (beta) and UreC (alpha) subunits. Three heterotrimers associate to form the active enzyme.</text>
</comment>
<keyword evidence="1 4" id="KW-0963">Cytoplasm</keyword>